<dbReference type="Gene3D" id="3.30.450.20">
    <property type="entry name" value="PAS domain"/>
    <property type="match status" value="3"/>
</dbReference>
<dbReference type="SUPFAM" id="SSF55073">
    <property type="entry name" value="Nucleotide cyclase"/>
    <property type="match status" value="1"/>
</dbReference>
<reference evidence="5" key="1">
    <citation type="submission" date="2023-01" db="EMBL/GenBank/DDBJ databases">
        <title>Xenophilus mangrovi sp. nov., isolated from soil of Mangrove nature reserve.</title>
        <authorList>
            <person name="Xu S."/>
            <person name="Liu Z."/>
            <person name="Xu Y."/>
        </authorList>
    </citation>
    <scope>NUCLEOTIDE SEQUENCE</scope>
    <source>
        <strain evidence="5">YW8</strain>
    </source>
</reference>
<dbReference type="SMART" id="SM00091">
    <property type="entry name" value="PAS"/>
    <property type="match status" value="2"/>
</dbReference>
<dbReference type="RefSeq" id="WP_271429367.1">
    <property type="nucleotide sequence ID" value="NZ_JAQIPB010000008.1"/>
</dbReference>
<evidence type="ECO:0000313" key="6">
    <source>
        <dbReference type="Proteomes" id="UP001212602"/>
    </source>
</evidence>
<dbReference type="SMART" id="SM00052">
    <property type="entry name" value="EAL"/>
    <property type="match status" value="1"/>
</dbReference>
<keyword evidence="6" id="KW-1185">Reference proteome</keyword>
<dbReference type="InterPro" id="IPR000160">
    <property type="entry name" value="GGDEF_dom"/>
</dbReference>
<comment type="caution">
    <text evidence="5">The sequence shown here is derived from an EMBL/GenBank/DDBJ whole genome shotgun (WGS) entry which is preliminary data.</text>
</comment>
<dbReference type="AlphaFoldDB" id="A0AAE3T0F4"/>
<dbReference type="InterPro" id="IPR043128">
    <property type="entry name" value="Rev_trsase/Diguanyl_cyclase"/>
</dbReference>
<keyword evidence="1" id="KW-0472">Membrane</keyword>
<dbReference type="PANTHER" id="PTHR44757:SF2">
    <property type="entry name" value="BIOFILM ARCHITECTURE MAINTENANCE PROTEIN MBAA"/>
    <property type="match status" value="1"/>
</dbReference>
<dbReference type="PROSITE" id="PS50112">
    <property type="entry name" value="PAS"/>
    <property type="match status" value="1"/>
</dbReference>
<evidence type="ECO:0000259" key="2">
    <source>
        <dbReference type="PROSITE" id="PS50112"/>
    </source>
</evidence>
<feature type="transmembrane region" description="Helical" evidence="1">
    <location>
        <begin position="12"/>
        <end position="34"/>
    </location>
</feature>
<dbReference type="InterPro" id="IPR035919">
    <property type="entry name" value="EAL_sf"/>
</dbReference>
<dbReference type="CDD" id="cd18773">
    <property type="entry name" value="PDC1_HK_sensor"/>
    <property type="match status" value="1"/>
</dbReference>
<dbReference type="Gene3D" id="3.20.20.450">
    <property type="entry name" value="EAL domain"/>
    <property type="match status" value="1"/>
</dbReference>
<proteinExistence type="predicted"/>
<organism evidence="5 6">
    <name type="scientific">Xenophilus arseniciresistens</name>
    <dbReference type="NCBI Taxonomy" id="1283306"/>
    <lineage>
        <taxon>Bacteria</taxon>
        <taxon>Pseudomonadati</taxon>
        <taxon>Pseudomonadota</taxon>
        <taxon>Betaproteobacteria</taxon>
        <taxon>Burkholderiales</taxon>
        <taxon>Comamonadaceae</taxon>
        <taxon>Xenophilus</taxon>
    </lineage>
</organism>
<dbReference type="CDD" id="cd01948">
    <property type="entry name" value="EAL"/>
    <property type="match status" value="1"/>
</dbReference>
<dbReference type="SUPFAM" id="SSF55785">
    <property type="entry name" value="PYP-like sensor domain (PAS domain)"/>
    <property type="match status" value="2"/>
</dbReference>
<dbReference type="PANTHER" id="PTHR44757">
    <property type="entry name" value="DIGUANYLATE CYCLASE DGCP"/>
    <property type="match status" value="1"/>
</dbReference>
<dbReference type="SMART" id="SM00267">
    <property type="entry name" value="GGDEF"/>
    <property type="match status" value="1"/>
</dbReference>
<dbReference type="CDD" id="cd01949">
    <property type="entry name" value="GGDEF"/>
    <property type="match status" value="1"/>
</dbReference>
<dbReference type="Pfam" id="PF00990">
    <property type="entry name" value="GGDEF"/>
    <property type="match status" value="1"/>
</dbReference>
<dbReference type="Pfam" id="PF00563">
    <property type="entry name" value="EAL"/>
    <property type="match status" value="1"/>
</dbReference>
<dbReference type="NCBIfam" id="TIGR00254">
    <property type="entry name" value="GGDEF"/>
    <property type="match status" value="1"/>
</dbReference>
<dbReference type="CDD" id="cd00130">
    <property type="entry name" value="PAS"/>
    <property type="match status" value="1"/>
</dbReference>
<dbReference type="EMBL" id="JAQIPB010000008">
    <property type="protein sequence ID" value="MDA7418157.1"/>
    <property type="molecule type" value="Genomic_DNA"/>
</dbReference>
<accession>A0AAE3T0F4</accession>
<dbReference type="InterPro" id="IPR035965">
    <property type="entry name" value="PAS-like_dom_sf"/>
</dbReference>
<dbReference type="InterPro" id="IPR052155">
    <property type="entry name" value="Biofilm_reg_signaling"/>
</dbReference>
<dbReference type="InterPro" id="IPR000014">
    <property type="entry name" value="PAS"/>
</dbReference>
<gene>
    <name evidence="5" type="ORF">PGB34_17465</name>
</gene>
<dbReference type="Pfam" id="PF12860">
    <property type="entry name" value="PAS_7"/>
    <property type="match status" value="1"/>
</dbReference>
<dbReference type="FunFam" id="3.20.20.450:FF:000001">
    <property type="entry name" value="Cyclic di-GMP phosphodiesterase yahA"/>
    <property type="match status" value="1"/>
</dbReference>
<dbReference type="PROSITE" id="PS50883">
    <property type="entry name" value="EAL"/>
    <property type="match status" value="1"/>
</dbReference>
<evidence type="ECO:0000259" key="3">
    <source>
        <dbReference type="PROSITE" id="PS50883"/>
    </source>
</evidence>
<evidence type="ECO:0000259" key="4">
    <source>
        <dbReference type="PROSITE" id="PS50887"/>
    </source>
</evidence>
<dbReference type="SUPFAM" id="SSF141868">
    <property type="entry name" value="EAL domain-like"/>
    <property type="match status" value="1"/>
</dbReference>
<feature type="transmembrane region" description="Helical" evidence="1">
    <location>
        <begin position="289"/>
        <end position="310"/>
    </location>
</feature>
<evidence type="ECO:0000256" key="1">
    <source>
        <dbReference type="SAM" id="Phobius"/>
    </source>
</evidence>
<dbReference type="PROSITE" id="PS50887">
    <property type="entry name" value="GGDEF"/>
    <property type="match status" value="1"/>
</dbReference>
<dbReference type="Gene3D" id="3.30.70.270">
    <property type="match status" value="1"/>
</dbReference>
<feature type="domain" description="EAL" evidence="3">
    <location>
        <begin position="757"/>
        <end position="1011"/>
    </location>
</feature>
<sequence>MTAKRAARHSVVTVYVVALAFIAAVLVTATLMGLESRRAALADNQSQAERYLAGAEAALNRSLLSIDMLVAGMGTLLQGSTSAQLAQQAQDPQLTLLIQRAASQNVGVRYLAYLDPQLRVLNSSHRRGAELDLKLPEDFARRLSQSPNSTLVVSGPATSALTTQRVLFFGRKQGLADQSHALVVVEVGMDSFSTILNQGADIRGLEVTLEADKGPLLTSLPPRDDLVGKVIEPRLSEAGSDGVARELPARLSGATGLVMARPTLQRNLIIAASIPRTSMLQEWRRERNLVMAVAGAFVVMILAAAAFVHLQLRRQQRDRTELLRAKSQLDQALESMVDGFVLLDAQNKVLAWNNRFVDLFPWTRAVIGVGVPFRELLDLTFKELKEGGVAVAQEDDWLAMSPADLAQSRAEHDLTLPGGQSIHLVRSPTPDGGTVCVFQDITEKRQNLADIVHGKAQLQATLDALPDQMLEVGLDGHCFLSHIPRHAISALQLAQPLGRTLTELLPAEAANEVMAAVRDAYISGHSRGRQFERRAAQGTSWFEISVSRKPVGEGADARFIVILRNISEAKSATREIEHLAFYDTLTTLPNRRLLLHRLQVCIDNNARHSRQGALLFLDLDDFKRVNDAYGQTVGDEMLRQVALRLQQVVGEKGTLARLAGDEFVIMLENLSHDHALALVQTRAVADHVLSRIAEPFTLTRATHHSTCSIGACLFGGEQRSLEDLLKQADIAMYYAKDAGGNEVRFFEPAMKTTVTARATLDSELHEALKHNQFVLHYQPQVNGQGQVVGAEALIRWQHPVRGLLPPAGFIEVAEQTGLIVPIGLWALEEACRQLDRWSRDARYADLILSVNVSARQFRRHDFAEEVRNVLIRTGANPTRLKLELTESLLHDKVNETISKMKSLAAIGIQFSMDDFGTGFSSLSYMAQLPLNQLKIDKFFVHCIGINAKVELIIQTIIGMARNLDLEVVAEGVETGAQLAFLQTHGCNLCQGYLFGKPMTLPHFEAQFERRLASIR</sequence>
<dbReference type="InterPro" id="IPR029787">
    <property type="entry name" value="Nucleotide_cyclase"/>
</dbReference>
<protein>
    <submittedName>
        <fullName evidence="5">EAL domain-containing protein</fullName>
    </submittedName>
</protein>
<name>A0AAE3T0F4_9BURK</name>
<dbReference type="InterPro" id="IPR001633">
    <property type="entry name" value="EAL_dom"/>
</dbReference>
<dbReference type="Proteomes" id="UP001212602">
    <property type="component" value="Unassembled WGS sequence"/>
</dbReference>
<feature type="domain" description="PAS" evidence="2">
    <location>
        <begin position="325"/>
        <end position="364"/>
    </location>
</feature>
<keyword evidence="1" id="KW-0812">Transmembrane</keyword>
<keyword evidence="1" id="KW-1133">Transmembrane helix</keyword>
<feature type="domain" description="GGDEF" evidence="4">
    <location>
        <begin position="610"/>
        <end position="748"/>
    </location>
</feature>
<evidence type="ECO:0000313" key="5">
    <source>
        <dbReference type="EMBL" id="MDA7418157.1"/>
    </source>
</evidence>